<evidence type="ECO:0000256" key="7">
    <source>
        <dbReference type="SAM" id="Phobius"/>
    </source>
</evidence>
<evidence type="ECO:0000259" key="8">
    <source>
        <dbReference type="Pfam" id="PF02706"/>
    </source>
</evidence>
<dbReference type="PANTHER" id="PTHR32309:SF13">
    <property type="entry name" value="FERRIC ENTEROBACTIN TRANSPORT PROTEIN FEPE"/>
    <property type="match status" value="1"/>
</dbReference>
<dbReference type="InterPro" id="IPR003856">
    <property type="entry name" value="LPS_length_determ_N"/>
</dbReference>
<dbReference type="EMBL" id="PYLQ01000011">
    <property type="protein sequence ID" value="PST40489.1"/>
    <property type="molecule type" value="Genomic_DNA"/>
</dbReference>
<feature type="transmembrane region" description="Helical" evidence="7">
    <location>
        <begin position="180"/>
        <end position="201"/>
    </location>
</feature>
<protein>
    <recommendedName>
        <fullName evidence="12">Capsular biosynthesis protein</fullName>
    </recommendedName>
</protein>
<comment type="subcellular location">
    <subcellularLocation>
        <location evidence="1">Cell membrane</location>
        <topology evidence="1">Multi-pass membrane protein</topology>
    </subcellularLocation>
</comment>
<evidence type="ECO:0000313" key="11">
    <source>
        <dbReference type="Proteomes" id="UP000240974"/>
    </source>
</evidence>
<dbReference type="InterPro" id="IPR050445">
    <property type="entry name" value="Bact_polysacc_biosynth/exp"/>
</dbReference>
<organism evidence="10 11">
    <name type="scientific">Faecalibacillus intestinalis</name>
    <dbReference type="NCBI Taxonomy" id="1982626"/>
    <lineage>
        <taxon>Bacteria</taxon>
        <taxon>Bacillati</taxon>
        <taxon>Bacillota</taxon>
        <taxon>Erysipelotrichia</taxon>
        <taxon>Erysipelotrichales</taxon>
        <taxon>Coprobacillaceae</taxon>
        <taxon>Faecalibacillus</taxon>
    </lineage>
</organism>
<evidence type="ECO:0000259" key="9">
    <source>
        <dbReference type="Pfam" id="PF13807"/>
    </source>
</evidence>
<evidence type="ECO:0000256" key="4">
    <source>
        <dbReference type="ARBA" id="ARBA00022692"/>
    </source>
</evidence>
<dbReference type="Pfam" id="PF02706">
    <property type="entry name" value="Wzz"/>
    <property type="match status" value="1"/>
</dbReference>
<keyword evidence="6 7" id="KW-0472">Membrane</keyword>
<evidence type="ECO:0000256" key="1">
    <source>
        <dbReference type="ARBA" id="ARBA00004651"/>
    </source>
</evidence>
<keyword evidence="5 7" id="KW-1133">Transmembrane helix</keyword>
<evidence type="ECO:0000256" key="2">
    <source>
        <dbReference type="ARBA" id="ARBA00006683"/>
    </source>
</evidence>
<evidence type="ECO:0000256" key="3">
    <source>
        <dbReference type="ARBA" id="ARBA00022475"/>
    </source>
</evidence>
<feature type="transmembrane region" description="Helical" evidence="7">
    <location>
        <begin position="26"/>
        <end position="48"/>
    </location>
</feature>
<dbReference type="AlphaFoldDB" id="A0A2T3FYY3"/>
<keyword evidence="11" id="KW-1185">Reference proteome</keyword>
<dbReference type="Proteomes" id="UP000240974">
    <property type="component" value="Unassembled WGS sequence"/>
</dbReference>
<dbReference type="PANTHER" id="PTHR32309">
    <property type="entry name" value="TYROSINE-PROTEIN KINASE"/>
    <property type="match status" value="1"/>
</dbReference>
<reference evidence="10 11" key="1">
    <citation type="journal article" date="2019" name="Int. J. Syst. Evol. Microbiol.">
        <title>Faecalibacillus intestinalis gen. nov., sp. nov. and Faecalibacillus faecis sp. nov., isolated from human faeces.</title>
        <authorList>
            <person name="Seo B."/>
            <person name="Jeon K."/>
            <person name="Baek I."/>
            <person name="Lee Y.M."/>
            <person name="Baek K."/>
            <person name="Ko G."/>
        </authorList>
    </citation>
    <scope>NUCLEOTIDE SEQUENCE [LARGE SCALE GENOMIC DNA]</scope>
    <source>
        <strain evidence="10 11">SNUG30099</strain>
    </source>
</reference>
<keyword evidence="4 7" id="KW-0812">Transmembrane</keyword>
<feature type="domain" description="Polysaccharide chain length determinant N-terminal" evidence="8">
    <location>
        <begin position="12"/>
        <end position="101"/>
    </location>
</feature>
<sequence length="228" mass="25237">MDNQEIQNEEIEINLAELFQVLKEHLHIIIISTLICAILVGAFTIFFVKKQYASTARIFPKPEVNEGIVDYSQINSNNSMTKNYVALLGGNNIQSKVAKELNVDTNVVSSALSISNETDTQIISISATTTDPQLSKKIVDTTVDVFTNEVKETLNINNITTVDDAKLQTLPVSPSVPKNIVIGGLVGAILSIGIIFIRFMLDNRLHTQEDVEKYLEIPNLGVIPYFED</sequence>
<proteinExistence type="inferred from homology"/>
<dbReference type="RefSeq" id="WP_107030029.1">
    <property type="nucleotide sequence ID" value="NZ_PYLQ01000011.1"/>
</dbReference>
<comment type="caution">
    <text evidence="10">The sequence shown here is derived from an EMBL/GenBank/DDBJ whole genome shotgun (WGS) entry which is preliminary data.</text>
</comment>
<evidence type="ECO:0000256" key="6">
    <source>
        <dbReference type="ARBA" id="ARBA00023136"/>
    </source>
</evidence>
<dbReference type="InterPro" id="IPR032807">
    <property type="entry name" value="GNVR"/>
</dbReference>
<dbReference type="GO" id="GO:0004713">
    <property type="term" value="F:protein tyrosine kinase activity"/>
    <property type="evidence" value="ECO:0007669"/>
    <property type="project" value="TreeGrafter"/>
</dbReference>
<accession>A0A2T3FYY3</accession>
<dbReference type="GO" id="GO:0005886">
    <property type="term" value="C:plasma membrane"/>
    <property type="evidence" value="ECO:0007669"/>
    <property type="project" value="UniProtKB-SubCell"/>
</dbReference>
<name>A0A2T3FYY3_9FIRM</name>
<dbReference type="Pfam" id="PF13807">
    <property type="entry name" value="GNVR"/>
    <property type="match status" value="1"/>
</dbReference>
<evidence type="ECO:0000256" key="5">
    <source>
        <dbReference type="ARBA" id="ARBA00022989"/>
    </source>
</evidence>
<keyword evidence="3" id="KW-1003">Cell membrane</keyword>
<evidence type="ECO:0008006" key="12">
    <source>
        <dbReference type="Google" id="ProtNLM"/>
    </source>
</evidence>
<gene>
    <name evidence="10" type="ORF">C7U54_08745</name>
</gene>
<feature type="domain" description="Tyrosine-protein kinase G-rich" evidence="9">
    <location>
        <begin position="148"/>
        <end position="198"/>
    </location>
</feature>
<comment type="similarity">
    <text evidence="2">Belongs to the CpsC/CapA family.</text>
</comment>
<evidence type="ECO:0000313" key="10">
    <source>
        <dbReference type="EMBL" id="PST40489.1"/>
    </source>
</evidence>